<dbReference type="PANTHER" id="PTHR19136:SF81">
    <property type="entry name" value="MOLYBDENUM COFACTOR GUANYLYLTRANSFERASE"/>
    <property type="match status" value="1"/>
</dbReference>
<keyword evidence="10" id="KW-0548">Nucleotidyltransferase</keyword>
<comment type="similarity">
    <text evidence="8">Belongs to the MobA family.</text>
</comment>
<dbReference type="EMBL" id="CP024199">
    <property type="protein sequence ID" value="AUG51440.1"/>
    <property type="molecule type" value="Genomic_DNA"/>
</dbReference>
<comment type="domain">
    <text evidence="8">The N-terminal domain determines nucleotide recognition and specific binding, while the C-terminal domain determines the specific binding to the target protein.</text>
</comment>
<comment type="function">
    <text evidence="8">Transfers a GMP moiety from GTP to Mo-molybdopterin (Mo-MPT) cofactor (Moco or molybdenum cofactor) to form Mo-molybdopterin guanine dinucleotide (Mo-MGD) cofactor.</text>
</comment>
<reference evidence="10 11" key="1">
    <citation type="submission" date="2017-10" db="EMBL/GenBank/DDBJ databases">
        <title>Biodiversity and function of Thalassospira species in the particle-attached aromatic-hydrocarbon-degrading consortia from the surface seawater of the China South Sea.</title>
        <authorList>
            <person name="Dong C."/>
            <person name="Liu R."/>
            <person name="Shao Z."/>
        </authorList>
    </citation>
    <scope>NUCLEOTIDE SEQUENCE [LARGE SCALE GENOMIC DNA]</scope>
    <source>
        <strain evidence="10 11">CSC3H3</strain>
    </source>
</reference>
<dbReference type="EC" id="2.7.7.77" evidence="8"/>
<dbReference type="InterPro" id="IPR013482">
    <property type="entry name" value="Molybde_CF_guanTrfase"/>
</dbReference>
<feature type="binding site" evidence="8">
    <location>
        <position position="35"/>
    </location>
    <ligand>
        <name>GTP</name>
        <dbReference type="ChEBI" id="CHEBI:37565"/>
    </ligand>
</feature>
<accession>A0ABM6Q4L3</accession>
<feature type="binding site" evidence="8">
    <location>
        <begin position="23"/>
        <end position="25"/>
    </location>
    <ligand>
        <name>GTP</name>
        <dbReference type="ChEBI" id="CHEBI:37565"/>
    </ligand>
</feature>
<evidence type="ECO:0000256" key="7">
    <source>
        <dbReference type="ARBA" id="ARBA00023150"/>
    </source>
</evidence>
<dbReference type="SUPFAM" id="SSF53448">
    <property type="entry name" value="Nucleotide-diphospho-sugar transferases"/>
    <property type="match status" value="1"/>
</dbReference>
<sequence>MTENTSPIPDADATTPIFTGLVLAGGEGSRMGGNKPFRMLGQRRLIDHAIANARRDCSHVLIASNEDPQKYAAHNCPVIADCPQPGLGPMAGILAGLNNLPANSDWLAVYAVDCPFLPSGLPGLLFAAITQVSENGQTAQHAAPQRTLAAHARYQGRDHYLASLWHRDIAPIISALLAQDQRRVRLALDGGNAKIVEIAAPQNPALAELLFANINRPEDLARLEHAAKDMGE</sequence>
<comment type="cofactor">
    <cofactor evidence="8">
        <name>Mg(2+)</name>
        <dbReference type="ChEBI" id="CHEBI:18420"/>
    </cofactor>
</comment>
<comment type="subcellular location">
    <subcellularLocation>
        <location evidence="8">Cytoplasm</location>
    </subcellularLocation>
</comment>
<keyword evidence="11" id="KW-1185">Reference proteome</keyword>
<dbReference type="GO" id="GO:0016779">
    <property type="term" value="F:nucleotidyltransferase activity"/>
    <property type="evidence" value="ECO:0007669"/>
    <property type="project" value="UniProtKB-KW"/>
</dbReference>
<organism evidence="10 11">
    <name type="scientific">Thalassospira marina</name>
    <dbReference type="NCBI Taxonomy" id="2048283"/>
    <lineage>
        <taxon>Bacteria</taxon>
        <taxon>Pseudomonadati</taxon>
        <taxon>Pseudomonadota</taxon>
        <taxon>Alphaproteobacteria</taxon>
        <taxon>Rhodospirillales</taxon>
        <taxon>Thalassospiraceae</taxon>
        <taxon>Thalassospira</taxon>
    </lineage>
</organism>
<name>A0ABM6Q4L3_9PROT</name>
<dbReference type="Proteomes" id="UP000233458">
    <property type="component" value="Chromosome"/>
</dbReference>
<dbReference type="InterPro" id="IPR029044">
    <property type="entry name" value="Nucleotide-diphossugar_trans"/>
</dbReference>
<evidence type="ECO:0000256" key="8">
    <source>
        <dbReference type="HAMAP-Rule" id="MF_00316"/>
    </source>
</evidence>
<comment type="catalytic activity">
    <reaction evidence="8">
        <text>Mo-molybdopterin + GTP + H(+) = Mo-molybdopterin guanine dinucleotide + diphosphate</text>
        <dbReference type="Rhea" id="RHEA:34243"/>
        <dbReference type="ChEBI" id="CHEBI:15378"/>
        <dbReference type="ChEBI" id="CHEBI:33019"/>
        <dbReference type="ChEBI" id="CHEBI:37565"/>
        <dbReference type="ChEBI" id="CHEBI:71302"/>
        <dbReference type="ChEBI" id="CHEBI:71310"/>
        <dbReference type="EC" id="2.7.7.77"/>
    </reaction>
</comment>
<feature type="binding site" evidence="8">
    <location>
        <position position="113"/>
    </location>
    <ligand>
        <name>GTP</name>
        <dbReference type="ChEBI" id="CHEBI:37565"/>
    </ligand>
</feature>
<feature type="domain" description="MobA-like NTP transferase" evidence="9">
    <location>
        <begin position="20"/>
        <end position="183"/>
    </location>
</feature>
<evidence type="ECO:0000256" key="6">
    <source>
        <dbReference type="ARBA" id="ARBA00023134"/>
    </source>
</evidence>
<evidence type="ECO:0000313" key="11">
    <source>
        <dbReference type="Proteomes" id="UP000233458"/>
    </source>
</evidence>
<evidence type="ECO:0000256" key="1">
    <source>
        <dbReference type="ARBA" id="ARBA00022490"/>
    </source>
</evidence>
<evidence type="ECO:0000256" key="2">
    <source>
        <dbReference type="ARBA" id="ARBA00022679"/>
    </source>
</evidence>
<gene>
    <name evidence="8" type="primary">mobA</name>
    <name evidence="10" type="ORF">CSC3H3_00970</name>
</gene>
<feature type="binding site" evidence="8">
    <location>
        <position position="113"/>
    </location>
    <ligand>
        <name>Mg(2+)</name>
        <dbReference type="ChEBI" id="CHEBI:18420"/>
    </ligand>
</feature>
<proteinExistence type="inferred from homology"/>
<dbReference type="CDD" id="cd02503">
    <property type="entry name" value="MobA"/>
    <property type="match status" value="1"/>
</dbReference>
<dbReference type="InterPro" id="IPR025877">
    <property type="entry name" value="MobA-like_NTP_Trfase"/>
</dbReference>
<dbReference type="Gene3D" id="3.90.550.10">
    <property type="entry name" value="Spore Coat Polysaccharide Biosynthesis Protein SpsA, Chain A"/>
    <property type="match status" value="1"/>
</dbReference>
<evidence type="ECO:0000259" key="9">
    <source>
        <dbReference type="Pfam" id="PF12804"/>
    </source>
</evidence>
<keyword evidence="3 8" id="KW-0479">Metal-binding</keyword>
<keyword evidence="5 8" id="KW-0460">Magnesium</keyword>
<dbReference type="Pfam" id="PF12804">
    <property type="entry name" value="NTP_transf_3"/>
    <property type="match status" value="1"/>
</dbReference>
<evidence type="ECO:0000313" key="10">
    <source>
        <dbReference type="EMBL" id="AUG51440.1"/>
    </source>
</evidence>
<comment type="caution">
    <text evidence="8">Lacks conserved residue(s) required for the propagation of feature annotation.</text>
</comment>
<dbReference type="HAMAP" id="MF_00316">
    <property type="entry name" value="MobA"/>
    <property type="match status" value="1"/>
</dbReference>
<keyword evidence="7 8" id="KW-0501">Molybdenum cofactor biosynthesis</keyword>
<keyword evidence="4 8" id="KW-0547">Nucleotide-binding</keyword>
<comment type="subunit">
    <text evidence="8">Monomer.</text>
</comment>
<evidence type="ECO:0000256" key="5">
    <source>
        <dbReference type="ARBA" id="ARBA00022842"/>
    </source>
</evidence>
<protein>
    <recommendedName>
        <fullName evidence="8">Molybdenum cofactor guanylyltransferase</fullName>
        <shortName evidence="8">MoCo guanylyltransferase</shortName>
        <ecNumber evidence="8">2.7.7.77</ecNumber>
    </recommendedName>
    <alternativeName>
        <fullName evidence="8">GTP:molybdopterin guanylyltransferase</fullName>
    </alternativeName>
    <alternativeName>
        <fullName evidence="8">Mo-MPT guanylyltransferase</fullName>
    </alternativeName>
    <alternativeName>
        <fullName evidence="8">Molybdopterin guanylyltransferase</fullName>
    </alternativeName>
    <alternativeName>
        <fullName evidence="8">Molybdopterin-guanine dinucleotide synthase</fullName>
        <shortName evidence="8">MGD synthase</shortName>
    </alternativeName>
</protein>
<keyword evidence="6 8" id="KW-0342">GTP-binding</keyword>
<dbReference type="PANTHER" id="PTHR19136">
    <property type="entry name" value="MOLYBDENUM COFACTOR GUANYLYLTRANSFERASE"/>
    <property type="match status" value="1"/>
</dbReference>
<keyword evidence="1 8" id="KW-0963">Cytoplasm</keyword>
<evidence type="ECO:0000256" key="4">
    <source>
        <dbReference type="ARBA" id="ARBA00022741"/>
    </source>
</evidence>
<evidence type="ECO:0000256" key="3">
    <source>
        <dbReference type="ARBA" id="ARBA00022723"/>
    </source>
</evidence>
<feature type="binding site" evidence="8">
    <location>
        <position position="81"/>
    </location>
    <ligand>
        <name>GTP</name>
        <dbReference type="ChEBI" id="CHEBI:37565"/>
    </ligand>
</feature>
<keyword evidence="2 8" id="KW-0808">Transferase</keyword>
<dbReference type="RefSeq" id="WP_101283106.1">
    <property type="nucleotide sequence ID" value="NZ_CP024199.1"/>
</dbReference>